<organism evidence="14 15">
    <name type="scientific">Arthrobacter halodurans</name>
    <dbReference type="NCBI Taxonomy" id="516699"/>
    <lineage>
        <taxon>Bacteria</taxon>
        <taxon>Bacillati</taxon>
        <taxon>Actinomycetota</taxon>
        <taxon>Actinomycetes</taxon>
        <taxon>Micrococcales</taxon>
        <taxon>Micrococcaceae</taxon>
        <taxon>Arthrobacter</taxon>
    </lineage>
</organism>
<comment type="caution">
    <text evidence="14">The sequence shown here is derived from an EMBL/GenBank/DDBJ whole genome shotgun (WGS) entry which is preliminary data.</text>
</comment>
<evidence type="ECO:0000256" key="3">
    <source>
        <dbReference type="ARBA" id="ARBA00007971"/>
    </source>
</evidence>
<dbReference type="PRINTS" id="PR01009">
    <property type="entry name" value="FLGMRINGFLIF"/>
</dbReference>
<evidence type="ECO:0000313" key="14">
    <source>
        <dbReference type="EMBL" id="MFB0835349.1"/>
    </source>
</evidence>
<dbReference type="PIRSF" id="PIRSF004862">
    <property type="entry name" value="FliF"/>
    <property type="match status" value="1"/>
</dbReference>
<evidence type="ECO:0000256" key="4">
    <source>
        <dbReference type="ARBA" id="ARBA00022475"/>
    </source>
</evidence>
<keyword evidence="5 11" id="KW-0812">Transmembrane</keyword>
<comment type="function">
    <text evidence="9">The M ring may be actively involved in energy transduction.</text>
</comment>
<dbReference type="PANTHER" id="PTHR30046:SF0">
    <property type="entry name" value="FLAGELLAR M-RING PROTEIN"/>
    <property type="match status" value="1"/>
</dbReference>
<dbReference type="EMBL" id="JBHDLJ010000010">
    <property type="protein sequence ID" value="MFB0835349.1"/>
    <property type="molecule type" value="Genomic_DNA"/>
</dbReference>
<evidence type="ECO:0000256" key="8">
    <source>
        <dbReference type="ARBA" id="ARBA00023143"/>
    </source>
</evidence>
<dbReference type="RefSeq" id="WP_373972525.1">
    <property type="nucleotide sequence ID" value="NZ_JBHDLJ010000010.1"/>
</dbReference>
<keyword evidence="15" id="KW-1185">Reference proteome</keyword>
<dbReference type="Gene3D" id="3.30.300.30">
    <property type="match status" value="1"/>
</dbReference>
<evidence type="ECO:0000256" key="9">
    <source>
        <dbReference type="PIRNR" id="PIRNR004862"/>
    </source>
</evidence>
<dbReference type="InterPro" id="IPR045851">
    <property type="entry name" value="AMP-bd_C_sf"/>
</dbReference>
<accession>A0ABV4UNY1</accession>
<comment type="similarity">
    <text evidence="3 9">Belongs to the FliF family.</text>
</comment>
<evidence type="ECO:0000256" key="5">
    <source>
        <dbReference type="ARBA" id="ARBA00022692"/>
    </source>
</evidence>
<dbReference type="InterPro" id="IPR043427">
    <property type="entry name" value="YscJ/FliF"/>
</dbReference>
<evidence type="ECO:0000256" key="11">
    <source>
        <dbReference type="SAM" id="Phobius"/>
    </source>
</evidence>
<evidence type="ECO:0000313" key="15">
    <source>
        <dbReference type="Proteomes" id="UP001575652"/>
    </source>
</evidence>
<evidence type="ECO:0000256" key="2">
    <source>
        <dbReference type="ARBA" id="ARBA00004651"/>
    </source>
</evidence>
<feature type="domain" description="Flagellar M-ring C-terminal" evidence="13">
    <location>
        <begin position="248"/>
        <end position="395"/>
    </location>
</feature>
<dbReference type="NCBIfam" id="TIGR00206">
    <property type="entry name" value="fliF"/>
    <property type="match status" value="1"/>
</dbReference>
<evidence type="ECO:0000259" key="13">
    <source>
        <dbReference type="Pfam" id="PF08345"/>
    </source>
</evidence>
<keyword evidence="8 9" id="KW-0975">Bacterial flagellum</keyword>
<feature type="transmembrane region" description="Helical" evidence="11">
    <location>
        <begin position="25"/>
        <end position="44"/>
    </location>
</feature>
<feature type="compositionally biased region" description="Polar residues" evidence="10">
    <location>
        <begin position="321"/>
        <end position="345"/>
    </location>
</feature>
<dbReference type="InterPro" id="IPR006182">
    <property type="entry name" value="FliF_N_dom"/>
</dbReference>
<comment type="subcellular location">
    <subcellularLocation>
        <location evidence="1 9">Bacterial flagellum basal body</location>
    </subcellularLocation>
    <subcellularLocation>
        <location evidence="2">Cell membrane</location>
        <topology evidence="2">Multi-pass membrane protein</topology>
    </subcellularLocation>
</comment>
<feature type="domain" description="Flagellar M-ring N-terminal" evidence="12">
    <location>
        <begin position="45"/>
        <end position="219"/>
    </location>
</feature>
<sequence>MARVPAPLAKLGDTLRGFTVGQRTVALIGVAVLILGGITLATFVSQPRYSPLFSGLQPADASTIVEQLRADGVPYELAAGGTAVLVPEEHVYDARLKAAAAGLPTAGQSGYSLLDDMGVTSSEFQQTVTYKRALEGELASTISALDGVKTASVKLAIPEETVFVDAVTEPTASIFVETTPGIALGNDQVQAVVHLTSAAVDGMKPENVAVVDASGNLLSAVGIGIAGGADQQSSDYEQRVAASVQGMLDRVVGRGNATVAVAADMSLESAERVEESFENPAGAPALQESTKTEEYQGTGGGSAGVLGPDNIAVPDGGQGEGTFNSETTDRSNAVNKVTENRSIPSGTLNRQSVSVALNQDAAGGFNVEQLTEMIGTAAGVNAERGDSISVAVVPFNAADAAAAQEALAAAAAAEEAARAADLLRTLVIAGVAVLALVIAAVLFLYLRRNRQNREPVDLGELQEFRSALEPAPEAPATAAIASVPVAVPMLGAESDSDRLRADLDAMAASDPAKMAEHLRSVMDDRAPV</sequence>
<dbReference type="InterPro" id="IPR000067">
    <property type="entry name" value="FlgMring_FliF"/>
</dbReference>
<dbReference type="Proteomes" id="UP001575652">
    <property type="component" value="Unassembled WGS sequence"/>
</dbReference>
<keyword evidence="14" id="KW-0282">Flagellum</keyword>
<protein>
    <recommendedName>
        <fullName evidence="9">Flagellar M-ring protein</fullName>
    </recommendedName>
</protein>
<name>A0ABV4UNY1_9MICC</name>
<evidence type="ECO:0000256" key="10">
    <source>
        <dbReference type="SAM" id="MobiDB-lite"/>
    </source>
</evidence>
<feature type="region of interest" description="Disordered" evidence="10">
    <location>
        <begin position="274"/>
        <end position="345"/>
    </location>
</feature>
<dbReference type="Pfam" id="PF01514">
    <property type="entry name" value="YscJ_FliF"/>
    <property type="match status" value="1"/>
</dbReference>
<keyword evidence="4" id="KW-1003">Cell membrane</keyword>
<feature type="transmembrane region" description="Helical" evidence="11">
    <location>
        <begin position="426"/>
        <end position="446"/>
    </location>
</feature>
<gene>
    <name evidence="14" type="primary">fliF</name>
    <name evidence="14" type="ORF">ACETWP_12190</name>
</gene>
<evidence type="ECO:0000256" key="7">
    <source>
        <dbReference type="ARBA" id="ARBA00023136"/>
    </source>
</evidence>
<dbReference type="InterPro" id="IPR013556">
    <property type="entry name" value="Flag_M-ring_C"/>
</dbReference>
<keyword evidence="14" id="KW-0969">Cilium</keyword>
<keyword evidence="14" id="KW-0966">Cell projection</keyword>
<evidence type="ECO:0000259" key="12">
    <source>
        <dbReference type="Pfam" id="PF01514"/>
    </source>
</evidence>
<evidence type="ECO:0000256" key="1">
    <source>
        <dbReference type="ARBA" id="ARBA00004117"/>
    </source>
</evidence>
<dbReference type="PANTHER" id="PTHR30046">
    <property type="entry name" value="FLAGELLAR M-RING PROTEIN"/>
    <property type="match status" value="1"/>
</dbReference>
<keyword evidence="6 11" id="KW-1133">Transmembrane helix</keyword>
<proteinExistence type="inferred from homology"/>
<reference evidence="14 15" key="1">
    <citation type="submission" date="2024-09" db="EMBL/GenBank/DDBJ databases">
        <authorList>
            <person name="Salinas-Garcia M.A."/>
            <person name="Prieme A."/>
        </authorList>
    </citation>
    <scope>NUCLEOTIDE SEQUENCE [LARGE SCALE GENOMIC DNA]</scope>
    <source>
        <strain evidence="14 15">DSM 21081</strain>
    </source>
</reference>
<keyword evidence="7 11" id="KW-0472">Membrane</keyword>
<evidence type="ECO:0000256" key="6">
    <source>
        <dbReference type="ARBA" id="ARBA00022989"/>
    </source>
</evidence>
<dbReference type="Pfam" id="PF08345">
    <property type="entry name" value="YscJ_FliF_C"/>
    <property type="match status" value="1"/>
</dbReference>